<evidence type="ECO:0000256" key="3">
    <source>
        <dbReference type="ARBA" id="ARBA00010756"/>
    </source>
</evidence>
<gene>
    <name evidence="8 11" type="primary">gcvP</name>
    <name evidence="11" type="ORF">STRNI_007787</name>
</gene>
<evidence type="ECO:0000256" key="5">
    <source>
        <dbReference type="ARBA" id="ARBA00022898"/>
    </source>
</evidence>
<feature type="domain" description="Glycine dehydrogenase C-terminal" evidence="10">
    <location>
        <begin position="774"/>
        <end position="895"/>
    </location>
</feature>
<comment type="similarity">
    <text evidence="3 8">Belongs to the GcvP family.</text>
</comment>
<dbReference type="SUPFAM" id="SSF53383">
    <property type="entry name" value="PLP-dependent transferases"/>
    <property type="match status" value="2"/>
</dbReference>
<evidence type="ECO:0000259" key="9">
    <source>
        <dbReference type="Pfam" id="PF02347"/>
    </source>
</evidence>
<evidence type="ECO:0000259" key="10">
    <source>
        <dbReference type="Pfam" id="PF21478"/>
    </source>
</evidence>
<dbReference type="InterPro" id="IPR015422">
    <property type="entry name" value="PyrdxlP-dep_Trfase_small"/>
</dbReference>
<dbReference type="RefSeq" id="WP_277412968.1">
    <property type="nucleotide sequence ID" value="NZ_CP114203.1"/>
</dbReference>
<dbReference type="Gene3D" id="3.40.640.10">
    <property type="entry name" value="Type I PLP-dependent aspartate aminotransferase-like (Major domain)"/>
    <property type="match status" value="2"/>
</dbReference>
<feature type="domain" description="Glycine cleavage system P-protein N-terminal" evidence="9">
    <location>
        <begin position="15"/>
        <end position="438"/>
    </location>
</feature>
<accession>A0ABY7JCH2</accession>
<keyword evidence="12" id="KW-1185">Reference proteome</keyword>
<dbReference type="InterPro" id="IPR003437">
    <property type="entry name" value="GcvP"/>
</dbReference>
<evidence type="ECO:0000256" key="7">
    <source>
        <dbReference type="ARBA" id="ARBA00049026"/>
    </source>
</evidence>
<protein>
    <recommendedName>
        <fullName evidence="8">Glycine dehydrogenase (decarboxylating)</fullName>
        <ecNumber evidence="8">1.4.4.2</ecNumber>
    </recommendedName>
    <alternativeName>
        <fullName evidence="8">Glycine cleavage system P-protein</fullName>
    </alternativeName>
    <alternativeName>
        <fullName evidence="8">Glycine decarboxylase</fullName>
    </alternativeName>
    <alternativeName>
        <fullName evidence="8">Glycine dehydrogenase (aminomethyl-transferring)</fullName>
    </alternativeName>
</protein>
<evidence type="ECO:0000256" key="8">
    <source>
        <dbReference type="HAMAP-Rule" id="MF_00711"/>
    </source>
</evidence>
<dbReference type="NCBIfam" id="TIGR00461">
    <property type="entry name" value="gcvP"/>
    <property type="match status" value="1"/>
</dbReference>
<dbReference type="Proteomes" id="UP001210169">
    <property type="component" value="Chromosome"/>
</dbReference>
<feature type="modified residue" description="N6-(pyridoxal phosphate)lysine" evidence="8">
    <location>
        <position position="701"/>
    </location>
</feature>
<proteinExistence type="inferred from homology"/>
<evidence type="ECO:0000313" key="12">
    <source>
        <dbReference type="Proteomes" id="UP001210169"/>
    </source>
</evidence>
<dbReference type="EC" id="1.4.4.2" evidence="8"/>
<evidence type="ECO:0000256" key="6">
    <source>
        <dbReference type="ARBA" id="ARBA00023002"/>
    </source>
</evidence>
<dbReference type="NCBIfam" id="NF003346">
    <property type="entry name" value="PRK04366.1"/>
    <property type="match status" value="1"/>
</dbReference>
<comment type="subunit">
    <text evidence="4 8">The glycine cleavage system is composed of four proteins: P, T, L and H.</text>
</comment>
<keyword evidence="5 8" id="KW-0663">Pyridoxal phosphate</keyword>
<dbReference type="CDD" id="cd00613">
    <property type="entry name" value="GDC-P"/>
    <property type="match status" value="2"/>
</dbReference>
<dbReference type="EMBL" id="CP114203">
    <property type="protein sequence ID" value="WAU09032.1"/>
    <property type="molecule type" value="Genomic_DNA"/>
</dbReference>
<dbReference type="HAMAP" id="MF_00711">
    <property type="entry name" value="GcvP"/>
    <property type="match status" value="1"/>
</dbReference>
<evidence type="ECO:0000256" key="1">
    <source>
        <dbReference type="ARBA" id="ARBA00001933"/>
    </source>
</evidence>
<dbReference type="InterPro" id="IPR015424">
    <property type="entry name" value="PyrdxlP-dep_Trfase"/>
</dbReference>
<name>A0ABY7JCH2_STRNI</name>
<dbReference type="PANTHER" id="PTHR11773:SF1">
    <property type="entry name" value="GLYCINE DEHYDROGENASE (DECARBOXYLATING), MITOCHONDRIAL"/>
    <property type="match status" value="1"/>
</dbReference>
<evidence type="ECO:0000256" key="4">
    <source>
        <dbReference type="ARBA" id="ARBA00011690"/>
    </source>
</evidence>
<dbReference type="GeneID" id="301336929"/>
<dbReference type="InterPro" id="IPR020581">
    <property type="entry name" value="GDC_P"/>
</dbReference>
<dbReference type="GO" id="GO:0004375">
    <property type="term" value="F:glycine dehydrogenase (decarboxylating) activity"/>
    <property type="evidence" value="ECO:0007669"/>
    <property type="project" value="UniProtKB-EC"/>
</dbReference>
<evidence type="ECO:0000313" key="11">
    <source>
        <dbReference type="EMBL" id="WAU09032.1"/>
    </source>
</evidence>
<reference evidence="11 12" key="1">
    <citation type="submission" date="2022-12" db="EMBL/GenBank/DDBJ databases">
        <authorList>
            <person name="Ruckert C."/>
            <person name="Busche T."/>
            <person name="Kalinowski J."/>
            <person name="Wittmann C."/>
        </authorList>
    </citation>
    <scope>NUCLEOTIDE SEQUENCE [LARGE SCALE GENOMIC DNA]</scope>
    <source>
        <strain evidence="11 12">DSM 40276</strain>
    </source>
</reference>
<dbReference type="Pfam" id="PF21478">
    <property type="entry name" value="GcvP2_C"/>
    <property type="match status" value="1"/>
</dbReference>
<dbReference type="InterPro" id="IPR015421">
    <property type="entry name" value="PyrdxlP-dep_Trfase_major"/>
</dbReference>
<organism evidence="11 12">
    <name type="scientific">Streptomyces nigrescens</name>
    <dbReference type="NCBI Taxonomy" id="1920"/>
    <lineage>
        <taxon>Bacteria</taxon>
        <taxon>Bacillati</taxon>
        <taxon>Actinomycetota</taxon>
        <taxon>Actinomycetes</taxon>
        <taxon>Kitasatosporales</taxon>
        <taxon>Streptomycetaceae</taxon>
        <taxon>Streptomyces</taxon>
    </lineage>
</organism>
<sequence length="952" mass="101075">MTFTESSASGEFAARHIGVGDADRAKMLAEVGYPTLAALIDAAVPSGIRSASELNLPAAATETEARAELQELASRNTVAVPMSGLGYHATTTPAVIRRNVLEDPSWYTAYTPYQPEISQGRLEALINFQTMVGDLTGLPTANASLLDEATAVAEAVTVMRRVAGRSRHRVLVDRDTLPQTLDVLRTRAAAVGIEIVEIDVAAPLPEDDFFGVVLSYPGCSGAVRDLREVTAAARARGAQVTVTADLLALTLLVPPGEFGADIVVGSSQRFGVPLFYGGPHAGYIAVREGLERHLPGRLVGVSVDNAGRPAYRLALQTREQHIRRDKATSNICTAQVLLAVVASMYAVYHGPEGLTGIARRTHRHATLLATGLRNSGITVVHPEFFDTLLVRVPGRAEEVVAAAHDKGLLLRLVDGDHVGISCSEVTSQDHVRLVLNAFGAVGDDLDGPAAGASAALPPDLRRTSPFLTHPVFHRHRSETAMLRYLRKLSDRDFALDRGMIPLGSCTMKLNATTEMEPVSWPGFADLHPFAPLTDAAGYLALVEQLETWLAEVTGYAKVSIQPNAGSQGELAGLLAIRRYHESNGQAGRDVCLIPASAHGTNAASAAMAGMRVVVVASRPDGTVDLGDLEAKCAKHSDNLAAIMVTYPSTHGVYEDSITRLCELVHEHGGQVYVDGANLNALLGVAKPGEFGGDVSHLNLHKTFCIPHGGGGPGVGPVAVAEHLAPYLPTHPLHPDTGRRDGIGAVSAAPFGSAGILPIPWAYIRMMGAEGLTEATRTAVLSANYVARRLASHFPVLYAGESGLVAHECILDVRPLTAATGVTVDDIAKRLIDYGFHAPTMSFPVPGTLMVEPTESESLAELDRFCEAMIAIRAEIDLVDKGVWGLEDSPLRQAPHTAAAIAGEWTRAYSRERAAFPAGVTPDKYWPPVGRIDQAHGDRNLVCSCPPPEAFAS</sequence>
<evidence type="ECO:0000256" key="2">
    <source>
        <dbReference type="ARBA" id="ARBA00003788"/>
    </source>
</evidence>
<keyword evidence="6 8" id="KW-0560">Oxidoreductase</keyword>
<dbReference type="PANTHER" id="PTHR11773">
    <property type="entry name" value="GLYCINE DEHYDROGENASE, DECARBOXYLATING"/>
    <property type="match status" value="1"/>
</dbReference>
<comment type="catalytic activity">
    <reaction evidence="7 8">
        <text>N(6)-[(R)-lipoyl]-L-lysyl-[glycine-cleavage complex H protein] + glycine + H(+) = N(6)-[(R)-S(8)-aminomethyldihydrolipoyl]-L-lysyl-[glycine-cleavage complex H protein] + CO2</text>
        <dbReference type="Rhea" id="RHEA:24304"/>
        <dbReference type="Rhea" id="RHEA-COMP:10494"/>
        <dbReference type="Rhea" id="RHEA-COMP:10495"/>
        <dbReference type="ChEBI" id="CHEBI:15378"/>
        <dbReference type="ChEBI" id="CHEBI:16526"/>
        <dbReference type="ChEBI" id="CHEBI:57305"/>
        <dbReference type="ChEBI" id="CHEBI:83099"/>
        <dbReference type="ChEBI" id="CHEBI:83143"/>
        <dbReference type="EC" id="1.4.4.2"/>
    </reaction>
</comment>
<dbReference type="InterPro" id="IPR049315">
    <property type="entry name" value="GDC-P_N"/>
</dbReference>
<comment type="function">
    <text evidence="2 8">The glycine cleavage system catalyzes the degradation of glycine. The P protein binds the alpha-amino group of glycine through its pyridoxal phosphate cofactor; CO(2) is released and the remaining methylamine moiety is then transferred to the lipoamide cofactor of the H protein.</text>
</comment>
<dbReference type="Pfam" id="PF02347">
    <property type="entry name" value="GDC-P"/>
    <property type="match status" value="2"/>
</dbReference>
<dbReference type="Gene3D" id="3.90.1150.10">
    <property type="entry name" value="Aspartate Aminotransferase, domain 1"/>
    <property type="match status" value="2"/>
</dbReference>
<comment type="cofactor">
    <cofactor evidence="1 8">
        <name>pyridoxal 5'-phosphate</name>
        <dbReference type="ChEBI" id="CHEBI:597326"/>
    </cofactor>
</comment>
<feature type="domain" description="Glycine cleavage system P-protein N-terminal" evidence="9">
    <location>
        <begin position="471"/>
        <end position="728"/>
    </location>
</feature>
<dbReference type="InterPro" id="IPR049316">
    <property type="entry name" value="GDC-P_C"/>
</dbReference>